<evidence type="ECO:0000313" key="2">
    <source>
        <dbReference type="EMBL" id="OWQ51507.1"/>
    </source>
</evidence>
<organism evidence="2 3">
    <name type="scientific">Stenotrophomonas maltophilia</name>
    <name type="common">Pseudomonas maltophilia</name>
    <name type="synonym">Xanthomonas maltophilia</name>
    <dbReference type="NCBI Taxonomy" id="40324"/>
    <lineage>
        <taxon>Bacteria</taxon>
        <taxon>Pseudomonadati</taxon>
        <taxon>Pseudomonadota</taxon>
        <taxon>Gammaproteobacteria</taxon>
        <taxon>Lysobacterales</taxon>
        <taxon>Lysobacteraceae</taxon>
        <taxon>Stenotrophomonas</taxon>
        <taxon>Stenotrophomonas maltophilia group</taxon>
    </lineage>
</organism>
<reference evidence="2 3" key="1">
    <citation type="submission" date="2017-06" db="EMBL/GenBank/DDBJ databases">
        <authorList>
            <person name="Kim H.J."/>
            <person name="Triplett B.A."/>
        </authorList>
    </citation>
    <scope>NUCLEOTIDE SEQUENCE [LARGE SCALE GENOMIC DNA]</scope>
    <source>
        <strain evidence="2 3">13146</strain>
    </source>
</reference>
<keyword evidence="1" id="KW-0732">Signal</keyword>
<evidence type="ECO:0000256" key="1">
    <source>
        <dbReference type="SAM" id="SignalP"/>
    </source>
</evidence>
<sequence length="242" mass="26783">MRLPLFAALLFPALPTFAQELRIPPVDYPVLPARATTAAGFVPAGWRIEQQLRGDLNGDKRDDLVLVLRQQDPRNIVEHDGFGISPLDSNPRMLAIAWATPDGYTLATQNHTLITRHEAPNLSDVFEDGAGVSIVRGTLRTTLFFFSNAGSWSTGSAGYTFRWQDGAFALIGYDRSSMMRNSGHTESLSINYSTRRVRHAAGSMETDRETVRWETLTSPRRWTLDTVGDGSAFEPLAGADDR</sequence>
<dbReference type="Proteomes" id="UP000198157">
    <property type="component" value="Unassembled WGS sequence"/>
</dbReference>
<proteinExistence type="predicted"/>
<dbReference type="AlphaFoldDB" id="A0A246HJV9"/>
<comment type="caution">
    <text evidence="2">The sequence shown here is derived from an EMBL/GenBank/DDBJ whole genome shotgun (WGS) entry which is preliminary data.</text>
</comment>
<name>A0A246HJV9_STEMA</name>
<feature type="chain" id="PRO_5012286639" description="VCBS repeat-containing protein" evidence="1">
    <location>
        <begin position="19"/>
        <end position="242"/>
    </location>
</feature>
<evidence type="ECO:0000313" key="3">
    <source>
        <dbReference type="Proteomes" id="UP000198157"/>
    </source>
</evidence>
<dbReference type="EMBL" id="NIVS01000040">
    <property type="protein sequence ID" value="OWQ51507.1"/>
    <property type="molecule type" value="Genomic_DNA"/>
</dbReference>
<protein>
    <recommendedName>
        <fullName evidence="4">VCBS repeat-containing protein</fullName>
    </recommendedName>
</protein>
<dbReference type="OrthoDB" id="86940at2"/>
<gene>
    <name evidence="2" type="ORF">CEE60_14420</name>
</gene>
<feature type="signal peptide" evidence="1">
    <location>
        <begin position="1"/>
        <end position="18"/>
    </location>
</feature>
<evidence type="ECO:0008006" key="4">
    <source>
        <dbReference type="Google" id="ProtNLM"/>
    </source>
</evidence>
<accession>A0A246HJV9</accession>